<keyword evidence="1" id="KW-0812">Transmembrane</keyword>
<dbReference type="AlphaFoldDB" id="A0A4U5M2F3"/>
<name>A0A4U5M2F3_STECR</name>
<dbReference type="EMBL" id="AZBU02000010">
    <property type="protein sequence ID" value="TKR62842.1"/>
    <property type="molecule type" value="Genomic_DNA"/>
</dbReference>
<keyword evidence="1" id="KW-0472">Membrane</keyword>
<organism evidence="2 3">
    <name type="scientific">Steinernema carpocapsae</name>
    <name type="common">Entomopathogenic nematode</name>
    <dbReference type="NCBI Taxonomy" id="34508"/>
    <lineage>
        <taxon>Eukaryota</taxon>
        <taxon>Metazoa</taxon>
        <taxon>Ecdysozoa</taxon>
        <taxon>Nematoda</taxon>
        <taxon>Chromadorea</taxon>
        <taxon>Rhabditida</taxon>
        <taxon>Tylenchina</taxon>
        <taxon>Panagrolaimomorpha</taxon>
        <taxon>Strongyloidoidea</taxon>
        <taxon>Steinernematidae</taxon>
        <taxon>Steinernema</taxon>
    </lineage>
</organism>
<evidence type="ECO:0000313" key="3">
    <source>
        <dbReference type="Proteomes" id="UP000298663"/>
    </source>
</evidence>
<reference evidence="2 3" key="2">
    <citation type="journal article" date="2019" name="G3 (Bethesda)">
        <title>Hybrid Assembly of the Genome of the Entomopathogenic Nematode Steinernema carpocapsae Identifies the X-Chromosome.</title>
        <authorList>
            <person name="Serra L."/>
            <person name="Macchietto M."/>
            <person name="Macias-Munoz A."/>
            <person name="McGill C.J."/>
            <person name="Rodriguez I.M."/>
            <person name="Rodriguez B."/>
            <person name="Murad R."/>
            <person name="Mortazavi A."/>
        </authorList>
    </citation>
    <scope>NUCLEOTIDE SEQUENCE [LARGE SCALE GENOMIC DNA]</scope>
    <source>
        <strain evidence="2 3">ALL</strain>
    </source>
</reference>
<sequence length="71" mass="7808">MPWIIMVALSVSCAFQSTSFGIIKNVNAWLYTEESFMSSFEKISALTLVSLGLVLYVAICVILIKVLSAFV</sequence>
<keyword evidence="1" id="KW-1133">Transmembrane helix</keyword>
<feature type="transmembrane region" description="Helical" evidence="1">
    <location>
        <begin position="45"/>
        <end position="67"/>
    </location>
</feature>
<dbReference type="Proteomes" id="UP000298663">
    <property type="component" value="Unassembled WGS sequence"/>
</dbReference>
<keyword evidence="3" id="KW-1185">Reference proteome</keyword>
<protein>
    <submittedName>
        <fullName evidence="2">Uncharacterized protein</fullName>
    </submittedName>
</protein>
<gene>
    <name evidence="2" type="ORF">L596_026751</name>
</gene>
<accession>A0A4U5M2F3</accession>
<comment type="caution">
    <text evidence="2">The sequence shown here is derived from an EMBL/GenBank/DDBJ whole genome shotgun (WGS) entry which is preliminary data.</text>
</comment>
<proteinExistence type="predicted"/>
<reference evidence="2 3" key="1">
    <citation type="journal article" date="2015" name="Genome Biol.">
        <title>Comparative genomics of Steinernema reveals deeply conserved gene regulatory networks.</title>
        <authorList>
            <person name="Dillman A.R."/>
            <person name="Macchietto M."/>
            <person name="Porter C.F."/>
            <person name="Rogers A."/>
            <person name="Williams B."/>
            <person name="Antoshechkin I."/>
            <person name="Lee M.M."/>
            <person name="Goodwin Z."/>
            <person name="Lu X."/>
            <person name="Lewis E.E."/>
            <person name="Goodrich-Blair H."/>
            <person name="Stock S.P."/>
            <person name="Adams B.J."/>
            <person name="Sternberg P.W."/>
            <person name="Mortazavi A."/>
        </authorList>
    </citation>
    <scope>NUCLEOTIDE SEQUENCE [LARGE SCALE GENOMIC DNA]</scope>
    <source>
        <strain evidence="2 3">ALL</strain>
    </source>
</reference>
<evidence type="ECO:0000256" key="1">
    <source>
        <dbReference type="SAM" id="Phobius"/>
    </source>
</evidence>
<evidence type="ECO:0000313" key="2">
    <source>
        <dbReference type="EMBL" id="TKR62842.1"/>
    </source>
</evidence>